<proteinExistence type="inferred from homology"/>
<keyword evidence="4 8" id="KW-0812">Transmembrane</keyword>
<feature type="transmembrane region" description="Helical" evidence="8">
    <location>
        <begin position="47"/>
        <end position="65"/>
    </location>
</feature>
<feature type="transmembrane region" description="Helical" evidence="8">
    <location>
        <begin position="143"/>
        <end position="171"/>
    </location>
</feature>
<dbReference type="InterPro" id="IPR003010">
    <property type="entry name" value="C-N_Hydrolase"/>
</dbReference>
<keyword evidence="5 8" id="KW-1133">Transmembrane helix</keyword>
<dbReference type="Pfam" id="PF20154">
    <property type="entry name" value="LNT_N"/>
    <property type="match status" value="1"/>
</dbReference>
<dbReference type="PROSITE" id="PS50263">
    <property type="entry name" value="CN_HYDROLASE"/>
    <property type="match status" value="1"/>
</dbReference>
<dbReference type="EC" id="2.3.1.269" evidence="8"/>
<dbReference type="SUPFAM" id="SSF56317">
    <property type="entry name" value="Carbon-nitrogen hydrolase"/>
    <property type="match status" value="1"/>
</dbReference>
<keyword evidence="11" id="KW-1185">Reference proteome</keyword>
<accession>A0ABP6NPE0</accession>
<evidence type="ECO:0000259" key="9">
    <source>
        <dbReference type="PROSITE" id="PS50263"/>
    </source>
</evidence>
<dbReference type="HAMAP" id="MF_01148">
    <property type="entry name" value="Lnt"/>
    <property type="match status" value="1"/>
</dbReference>
<dbReference type="CDD" id="cd07571">
    <property type="entry name" value="ALP_N-acyl_transferase"/>
    <property type="match status" value="1"/>
</dbReference>
<comment type="catalytic activity">
    <reaction evidence="8">
        <text>N-terminal S-1,2-diacyl-sn-glyceryl-L-cysteinyl-[lipoprotein] + a glycerophospholipid = N-acyl-S-1,2-diacyl-sn-glyceryl-L-cysteinyl-[lipoprotein] + a 2-acyl-sn-glycero-3-phospholipid + H(+)</text>
        <dbReference type="Rhea" id="RHEA:48228"/>
        <dbReference type="Rhea" id="RHEA-COMP:14681"/>
        <dbReference type="Rhea" id="RHEA-COMP:14684"/>
        <dbReference type="ChEBI" id="CHEBI:15378"/>
        <dbReference type="ChEBI" id="CHEBI:136912"/>
        <dbReference type="ChEBI" id="CHEBI:140656"/>
        <dbReference type="ChEBI" id="CHEBI:140657"/>
        <dbReference type="ChEBI" id="CHEBI:140660"/>
        <dbReference type="EC" id="2.3.1.269"/>
    </reaction>
</comment>
<feature type="domain" description="CN hydrolase" evidence="9">
    <location>
        <begin position="209"/>
        <end position="447"/>
    </location>
</feature>
<gene>
    <name evidence="10" type="primary">lnt_2</name>
    <name evidence="8" type="synonym">lnt</name>
    <name evidence="10" type="ORF">GCM10010466_51990</name>
</gene>
<comment type="function">
    <text evidence="8">Catalyzes the phospholipid dependent N-acylation of the N-terminal cysteine of apolipoprotein, the last step in lipoprotein maturation.</text>
</comment>
<evidence type="ECO:0000313" key="10">
    <source>
        <dbReference type="EMBL" id="GAA3154638.1"/>
    </source>
</evidence>
<feature type="transmembrane region" description="Helical" evidence="8">
    <location>
        <begin position="23"/>
        <end position="40"/>
    </location>
</feature>
<organism evidence="10 11">
    <name type="scientific">Planomonospora alba</name>
    <dbReference type="NCBI Taxonomy" id="161354"/>
    <lineage>
        <taxon>Bacteria</taxon>
        <taxon>Bacillati</taxon>
        <taxon>Actinomycetota</taxon>
        <taxon>Actinomycetes</taxon>
        <taxon>Streptosporangiales</taxon>
        <taxon>Streptosporangiaceae</taxon>
        <taxon>Planomonospora</taxon>
    </lineage>
</organism>
<name>A0ABP6NPE0_9ACTN</name>
<keyword evidence="3 8" id="KW-0808">Transferase</keyword>
<feature type="transmembrane region" description="Helical" evidence="8">
    <location>
        <begin position="101"/>
        <end position="123"/>
    </location>
</feature>
<feature type="transmembrane region" description="Helical" evidence="8">
    <location>
        <begin position="71"/>
        <end position="94"/>
    </location>
</feature>
<evidence type="ECO:0000256" key="2">
    <source>
        <dbReference type="ARBA" id="ARBA00022475"/>
    </source>
</evidence>
<keyword evidence="6 8" id="KW-0472">Membrane</keyword>
<dbReference type="EMBL" id="BAAAUT010000049">
    <property type="protein sequence ID" value="GAA3154638.1"/>
    <property type="molecule type" value="Genomic_DNA"/>
</dbReference>
<dbReference type="Pfam" id="PF00795">
    <property type="entry name" value="CN_hydrolase"/>
    <property type="match status" value="1"/>
</dbReference>
<evidence type="ECO:0000256" key="3">
    <source>
        <dbReference type="ARBA" id="ARBA00022679"/>
    </source>
</evidence>
<dbReference type="PANTHER" id="PTHR38686:SF1">
    <property type="entry name" value="APOLIPOPROTEIN N-ACYLTRANSFERASE"/>
    <property type="match status" value="1"/>
</dbReference>
<sequence>MRLAAAAAGAALALTLPPAGAWWWAWAGLVPLLVMLARAGSFREAAWRGWSAAAGFFGTLLHWLLPSLGVFAPLAVAVAGLFWVPFGLVAHGLLRRPVSPVGLLAALPVLPSVWVVTEAVRSWKHLGGAWGLLGLSQWQVRPVLAVAALGGVWLLSFLLVAVNTGLAVAVLRGADRRIRAVAGGAAVVLALAAAVSGVLRPGPAEAGTMRVAGVQPGVVPGPERRLAEHLRLTRGLAGRAPDVVVWGQSSVALDPARRPGAERALRRAAAEAGADLLVNVDAADPSGRITKSTRQYSAAGLRGVYVKQRLVPFGEYVPLRPLLGWIADHTAAAGQDRATGDALTILPVAGHRIGPLISYESTFPDMRRELARMGADVVIVQGSLTTFHGSWAHAQQAASEAVRAVESGRPAVLVELDGTSAAFDARGGRLAWMPPDRRGTFVVEVPLSREVTPYVRWGDWLPALAGGVLAAAAAALAVRRAGRGRGGRLRARISRSGSGRGR</sequence>
<dbReference type="PANTHER" id="PTHR38686">
    <property type="entry name" value="APOLIPOPROTEIN N-ACYLTRANSFERASE"/>
    <property type="match status" value="1"/>
</dbReference>
<evidence type="ECO:0000256" key="4">
    <source>
        <dbReference type="ARBA" id="ARBA00022692"/>
    </source>
</evidence>
<evidence type="ECO:0000256" key="1">
    <source>
        <dbReference type="ARBA" id="ARBA00004651"/>
    </source>
</evidence>
<dbReference type="InterPro" id="IPR004563">
    <property type="entry name" value="Apolipo_AcylTrfase"/>
</dbReference>
<protein>
    <recommendedName>
        <fullName evidence="8">Apolipoprotein N-acyltransferase</fullName>
        <shortName evidence="8">ALP N-acyltransferase</shortName>
        <ecNumber evidence="8">2.3.1.269</ecNumber>
    </recommendedName>
</protein>
<evidence type="ECO:0000256" key="5">
    <source>
        <dbReference type="ARBA" id="ARBA00022989"/>
    </source>
</evidence>
<evidence type="ECO:0000256" key="8">
    <source>
        <dbReference type="HAMAP-Rule" id="MF_01148"/>
    </source>
</evidence>
<keyword evidence="2 8" id="KW-1003">Cell membrane</keyword>
<comment type="caution">
    <text evidence="10">The sequence shown here is derived from an EMBL/GenBank/DDBJ whole genome shotgun (WGS) entry which is preliminary data.</text>
</comment>
<comment type="subcellular location">
    <subcellularLocation>
        <location evidence="1 8">Cell membrane</location>
        <topology evidence="1 8">Multi-pass membrane protein</topology>
    </subcellularLocation>
</comment>
<evidence type="ECO:0000256" key="6">
    <source>
        <dbReference type="ARBA" id="ARBA00023136"/>
    </source>
</evidence>
<comment type="pathway">
    <text evidence="8">Protein modification; lipoprotein biosynthesis (N-acyl transfer).</text>
</comment>
<keyword evidence="7 8" id="KW-0012">Acyltransferase</keyword>
<evidence type="ECO:0000256" key="7">
    <source>
        <dbReference type="ARBA" id="ARBA00023315"/>
    </source>
</evidence>
<dbReference type="NCBIfam" id="TIGR00546">
    <property type="entry name" value="lnt"/>
    <property type="match status" value="1"/>
</dbReference>
<dbReference type="InterPro" id="IPR036526">
    <property type="entry name" value="C-N_Hydrolase_sf"/>
</dbReference>
<dbReference type="InterPro" id="IPR045378">
    <property type="entry name" value="LNT_N"/>
</dbReference>
<feature type="transmembrane region" description="Helical" evidence="8">
    <location>
        <begin position="178"/>
        <end position="199"/>
    </location>
</feature>
<comment type="similarity">
    <text evidence="8">Belongs to the CN hydrolase family. Apolipoprotein N-acyltransferase subfamily.</text>
</comment>
<dbReference type="Proteomes" id="UP001500320">
    <property type="component" value="Unassembled WGS sequence"/>
</dbReference>
<dbReference type="Gene3D" id="3.60.110.10">
    <property type="entry name" value="Carbon-nitrogen hydrolase"/>
    <property type="match status" value="1"/>
</dbReference>
<evidence type="ECO:0000313" key="11">
    <source>
        <dbReference type="Proteomes" id="UP001500320"/>
    </source>
</evidence>
<reference evidence="11" key="1">
    <citation type="journal article" date="2019" name="Int. J. Syst. Evol. Microbiol.">
        <title>The Global Catalogue of Microorganisms (GCM) 10K type strain sequencing project: providing services to taxonomists for standard genome sequencing and annotation.</title>
        <authorList>
            <consortium name="The Broad Institute Genomics Platform"/>
            <consortium name="The Broad Institute Genome Sequencing Center for Infectious Disease"/>
            <person name="Wu L."/>
            <person name="Ma J."/>
        </authorList>
    </citation>
    <scope>NUCLEOTIDE SEQUENCE [LARGE SCALE GENOMIC DNA]</scope>
    <source>
        <strain evidence="11">JCM 9373</strain>
    </source>
</reference>